<dbReference type="RefSeq" id="WP_181552664.1">
    <property type="nucleotide sequence ID" value="NZ_JACDUS010000015.1"/>
</dbReference>
<dbReference type="CDD" id="cd07984">
    <property type="entry name" value="LPLAT_LABLAT-like"/>
    <property type="match status" value="1"/>
</dbReference>
<keyword evidence="2" id="KW-1003">Cell membrane</keyword>
<evidence type="ECO:0000256" key="7">
    <source>
        <dbReference type="SAM" id="Phobius"/>
    </source>
</evidence>
<evidence type="ECO:0000256" key="1">
    <source>
        <dbReference type="ARBA" id="ARBA00004533"/>
    </source>
</evidence>
<dbReference type="PIRSF" id="PIRSF026649">
    <property type="entry name" value="MsbB"/>
    <property type="match status" value="1"/>
</dbReference>
<gene>
    <name evidence="8" type="ORF">HNR65_003404</name>
</gene>
<name>A0A7W0CCC2_9BACT</name>
<evidence type="ECO:0000313" key="9">
    <source>
        <dbReference type="Proteomes" id="UP000525298"/>
    </source>
</evidence>
<evidence type="ECO:0000256" key="4">
    <source>
        <dbReference type="ARBA" id="ARBA00022679"/>
    </source>
</evidence>
<evidence type="ECO:0000256" key="3">
    <source>
        <dbReference type="ARBA" id="ARBA00022519"/>
    </source>
</evidence>
<evidence type="ECO:0000256" key="5">
    <source>
        <dbReference type="ARBA" id="ARBA00023136"/>
    </source>
</evidence>
<protein>
    <submittedName>
        <fullName evidence="8">KDO2-lipid IV(A) lauroyltransferase</fullName>
        <ecNumber evidence="8">2.3.1.241</ecNumber>
    </submittedName>
</protein>
<keyword evidence="6 8" id="KW-0012">Acyltransferase</keyword>
<dbReference type="InterPro" id="IPR004960">
    <property type="entry name" value="LipA_acyltrans"/>
</dbReference>
<dbReference type="Pfam" id="PF03279">
    <property type="entry name" value="Lip_A_acyltrans"/>
    <property type="match status" value="1"/>
</dbReference>
<dbReference type="EC" id="2.3.1.241" evidence="8"/>
<keyword evidence="7" id="KW-1133">Transmembrane helix</keyword>
<keyword evidence="9" id="KW-1185">Reference proteome</keyword>
<evidence type="ECO:0000256" key="2">
    <source>
        <dbReference type="ARBA" id="ARBA00022475"/>
    </source>
</evidence>
<keyword evidence="4 8" id="KW-0808">Transferase</keyword>
<proteinExistence type="predicted"/>
<keyword evidence="7" id="KW-0812">Transmembrane</keyword>
<dbReference type="EMBL" id="JACDUS010000015">
    <property type="protein sequence ID" value="MBA2883047.1"/>
    <property type="molecule type" value="Genomic_DNA"/>
</dbReference>
<comment type="subcellular location">
    <subcellularLocation>
        <location evidence="1">Cell inner membrane</location>
    </subcellularLocation>
</comment>
<keyword evidence="5 7" id="KW-0472">Membrane</keyword>
<evidence type="ECO:0000313" key="8">
    <source>
        <dbReference type="EMBL" id="MBA2883047.1"/>
    </source>
</evidence>
<comment type="caution">
    <text evidence="8">The sequence shown here is derived from an EMBL/GenBank/DDBJ whole genome shotgun (WGS) entry which is preliminary data.</text>
</comment>
<evidence type="ECO:0000256" key="6">
    <source>
        <dbReference type="ARBA" id="ARBA00023315"/>
    </source>
</evidence>
<accession>A0A7W0CCC2</accession>
<sequence length="332" mass="38118">MNSVNQRNFNGSAQDPEKRRYLDAFFYFLIVQGFFLIGLIPRKTAVHAANWLGRLWFAADRRHREIAVSNIGRVFGGQMTPQQIRAMARSVFCSLVRIVFEIGWSLRLNHTDIRKHFRFSGMHHLQAALGEKKGVLVLTGHIGNWELLPLAMGQVGLPVSAMYRPLEFEPLDRFFISQRSRYGARLLAKRRAMRGMLSALHNNELIGMLLDQNARVKDGVFVDFFGSPACTGKGMALLARRTGAPVVPVFLVREKGYYRVECHPALPKIETRDKTKDIEAATALYNKVIEDMIRRYPQQWFWVHHRWKTKPFKPWAPKTGSVPDKITDGEKQ</sequence>
<feature type="transmembrane region" description="Helical" evidence="7">
    <location>
        <begin position="21"/>
        <end position="40"/>
    </location>
</feature>
<keyword evidence="3" id="KW-0997">Cell inner membrane</keyword>
<dbReference type="GO" id="GO:0008913">
    <property type="term" value="F:Kdo2-lipid IVA acyltransferase activity"/>
    <property type="evidence" value="ECO:0007669"/>
    <property type="project" value="UniProtKB-EC"/>
</dbReference>
<organism evidence="8 9">
    <name type="scientific">Desulfosalsimonas propionicica</name>
    <dbReference type="NCBI Taxonomy" id="332175"/>
    <lineage>
        <taxon>Bacteria</taxon>
        <taxon>Pseudomonadati</taxon>
        <taxon>Thermodesulfobacteriota</taxon>
        <taxon>Desulfobacteria</taxon>
        <taxon>Desulfobacterales</taxon>
        <taxon>Desulfosalsimonadaceae</taxon>
        <taxon>Desulfosalsimonas</taxon>
    </lineage>
</organism>
<dbReference type="PANTHER" id="PTHR30606:SF10">
    <property type="entry name" value="PHOSPHATIDYLINOSITOL MANNOSIDE ACYLTRANSFERASE"/>
    <property type="match status" value="1"/>
</dbReference>
<dbReference type="PANTHER" id="PTHR30606">
    <property type="entry name" value="LIPID A BIOSYNTHESIS LAUROYL ACYLTRANSFERASE"/>
    <property type="match status" value="1"/>
</dbReference>
<dbReference type="GO" id="GO:0005886">
    <property type="term" value="C:plasma membrane"/>
    <property type="evidence" value="ECO:0007669"/>
    <property type="project" value="UniProtKB-SubCell"/>
</dbReference>
<dbReference type="Proteomes" id="UP000525298">
    <property type="component" value="Unassembled WGS sequence"/>
</dbReference>
<dbReference type="GO" id="GO:0009247">
    <property type="term" value="P:glycolipid biosynthetic process"/>
    <property type="evidence" value="ECO:0007669"/>
    <property type="project" value="UniProtKB-ARBA"/>
</dbReference>
<dbReference type="AlphaFoldDB" id="A0A7W0CCC2"/>
<reference evidence="8 9" key="1">
    <citation type="submission" date="2020-07" db="EMBL/GenBank/DDBJ databases">
        <title>Genomic Encyclopedia of Type Strains, Phase IV (KMG-IV): sequencing the most valuable type-strain genomes for metagenomic binning, comparative biology and taxonomic classification.</title>
        <authorList>
            <person name="Goeker M."/>
        </authorList>
    </citation>
    <scope>NUCLEOTIDE SEQUENCE [LARGE SCALE GENOMIC DNA]</scope>
    <source>
        <strain evidence="8 9">DSM 17721</strain>
    </source>
</reference>